<accession>A0A8S3TLX8</accession>
<gene>
    <name evidence="3" type="ORF">MEDL_44978</name>
</gene>
<evidence type="ECO:0000313" key="4">
    <source>
        <dbReference type="Proteomes" id="UP000683360"/>
    </source>
</evidence>
<protein>
    <recommendedName>
        <fullName evidence="5">Reverse transcriptase domain-containing protein</fullName>
    </recommendedName>
</protein>
<evidence type="ECO:0008006" key="5">
    <source>
        <dbReference type="Google" id="ProtNLM"/>
    </source>
</evidence>
<evidence type="ECO:0000256" key="2">
    <source>
        <dbReference type="SAM" id="MobiDB-lite"/>
    </source>
</evidence>
<proteinExistence type="predicted"/>
<keyword evidence="1" id="KW-0175">Coiled coil</keyword>
<name>A0A8S3TLX8_MYTED</name>
<comment type="caution">
    <text evidence="3">The sequence shown here is derived from an EMBL/GenBank/DDBJ whole genome shotgun (WGS) entry which is preliminary data.</text>
</comment>
<dbReference type="InterPro" id="IPR047273">
    <property type="entry name" value="VRTN_OTU_dom"/>
</dbReference>
<feature type="region of interest" description="Disordered" evidence="2">
    <location>
        <begin position="189"/>
        <end position="211"/>
    </location>
</feature>
<feature type="coiled-coil region" evidence="1">
    <location>
        <begin position="221"/>
        <end position="251"/>
    </location>
</feature>
<reference evidence="3" key="1">
    <citation type="submission" date="2021-03" db="EMBL/GenBank/DDBJ databases">
        <authorList>
            <person name="Bekaert M."/>
        </authorList>
    </citation>
    <scope>NUCLEOTIDE SEQUENCE</scope>
</reference>
<sequence length="1118" mass="131593">MEKLIRKRIVDHMNKYGLFSDRQFGFIGGRSTGLQLLKVLDHWTEILDNGGSIDAIYTDFMKAFDKVPHKRLINMLKSYGISNQTFMVLSQAEKQRRYRLKRDTDPSRREQYLRNERERYKMLKGVGKKKNRDEMTKRELRSKRKYWKNYKRDLRKRQTNMKNILTPPGSPHTNDEQAVQEEGVPVALQENVPGPSRQNIASKRKRKREKAKVYRKNKLLIRKLEESNRRVQMYRMRLKREKNKMNLIENKKLETPRSRTKRLFKHASRNFKSVRKTLDFHHVLINEMQNSCEKNRSMKKSILEILRGKLFRKYKLTKFAHSQIQVTNQSKRKRKSKQTISANLRGTVKAFFERDDNSRITTDKKKTKTVNKIKKQIRFLNDTLSNLFVKFKAENNDKIGFITFWTLKPYWIRKATEKERETCLCKCCENVGLIADCLKKAKIVETANLESLVKETVCSMDNLDCMYGNCLDCKQSTVKLTVEDKNDEVTWSQWQTKKIKKTFKGGDEKELSVTVKEKESASIEKATEKLHELLRPSYSRHLFNIKNQYKHYKTLKETLSQTECLIHVDFSENYSCKMSKEIQSMHFGASLPQISLHTGYYVTKDMDTIRSFCGVSDSLRHDPQSIWAYMLPILNEIKDLYPFVEYLHFYSDGPTSQYRQKINFYLLSTMPFELGFSLVLAGTSTKQDMGREYQEYQMAVSFGADILTADAFIKSIETGTKIKLYEVKEPDVLESRQKNSYTIENYSRYDENTPNLHRIREKAKRKMEKDKTCQNKNSSLLQTLQQCGSFEHLQITCLESITETLHGKDRFIEKDNFAIDNRSMKLFPDDVCTDKTLFPVQVRADGNCLPACGSVFVFGNDSYADEIRAHIIKELSLNKKFYLDKNYLSNAFGTDDQNKNILKSFAMYSDEYTHGVVLTERSIEDIYEREIMQIRNSKTYMGIWQIFALASVIRRPIVSVYPKKGNPNVRKDLYRRIEPMEKDSDKPLYIMWTSTRLDMNNNYWVPNHFVPLLEPVEIIPDANNCLHKYVIVDYESTPYPGYVEDVDSSDVYVVCMQRLERDIKKNVFYWPKAVKDKCWYNYSRILAIISKPKKIKGSSSNYEVDPEIWTKTLSRLQY</sequence>
<dbReference type="PANTHER" id="PTHR46601:SF1">
    <property type="entry name" value="ADF-H DOMAIN-CONTAINING PROTEIN"/>
    <property type="match status" value="1"/>
</dbReference>
<keyword evidence="4" id="KW-1185">Reference proteome</keyword>
<evidence type="ECO:0000313" key="3">
    <source>
        <dbReference type="EMBL" id="CAG2232246.1"/>
    </source>
</evidence>
<dbReference type="Proteomes" id="UP000683360">
    <property type="component" value="Unassembled WGS sequence"/>
</dbReference>
<dbReference type="CDD" id="cd22791">
    <property type="entry name" value="OTU_VRTN"/>
    <property type="match status" value="1"/>
</dbReference>
<evidence type="ECO:0000256" key="1">
    <source>
        <dbReference type="SAM" id="Coils"/>
    </source>
</evidence>
<organism evidence="3 4">
    <name type="scientific">Mytilus edulis</name>
    <name type="common">Blue mussel</name>
    <dbReference type="NCBI Taxonomy" id="6550"/>
    <lineage>
        <taxon>Eukaryota</taxon>
        <taxon>Metazoa</taxon>
        <taxon>Spiralia</taxon>
        <taxon>Lophotrochozoa</taxon>
        <taxon>Mollusca</taxon>
        <taxon>Bivalvia</taxon>
        <taxon>Autobranchia</taxon>
        <taxon>Pteriomorphia</taxon>
        <taxon>Mytilida</taxon>
        <taxon>Mytiloidea</taxon>
        <taxon>Mytilidae</taxon>
        <taxon>Mytilinae</taxon>
        <taxon>Mytilus</taxon>
    </lineage>
</organism>
<dbReference type="AlphaFoldDB" id="A0A8S3TLX8"/>
<feature type="compositionally biased region" description="Basic residues" evidence="2">
    <location>
        <begin position="202"/>
        <end position="211"/>
    </location>
</feature>
<dbReference type="Gene3D" id="3.90.70.80">
    <property type="match status" value="1"/>
</dbReference>
<dbReference type="OrthoDB" id="6069426at2759"/>
<dbReference type="PANTHER" id="PTHR46601">
    <property type="entry name" value="ULP_PROTEASE DOMAIN-CONTAINING PROTEIN"/>
    <property type="match status" value="1"/>
</dbReference>
<dbReference type="EMBL" id="CAJPWZ010002172">
    <property type="protein sequence ID" value="CAG2232246.1"/>
    <property type="molecule type" value="Genomic_DNA"/>
</dbReference>